<dbReference type="InterPro" id="IPR035426">
    <property type="entry name" value="Gemin2/Brr1"/>
</dbReference>
<evidence type="ECO:0000256" key="4">
    <source>
        <dbReference type="ARBA" id="ARBA00023187"/>
    </source>
</evidence>
<evidence type="ECO:0000313" key="9">
    <source>
        <dbReference type="Proteomes" id="UP000807504"/>
    </source>
</evidence>
<comment type="caution">
    <text evidence="8">The sequence shown here is derived from an EMBL/GenBank/DDBJ whole genome shotgun (WGS) entry which is preliminary data.</text>
</comment>
<dbReference type="Proteomes" id="UP000807504">
    <property type="component" value="Unassembled WGS sequence"/>
</dbReference>
<comment type="function">
    <text evidence="7">The SMN complex catalyzes the assembly of small nuclear ribonucleoproteins (snRNPs), the building blocks of the spliceosome, and thereby plays an important role in the splicing of cellular pre-mRNAs.</text>
</comment>
<dbReference type="GO" id="GO:0005681">
    <property type="term" value="C:spliceosomal complex"/>
    <property type="evidence" value="ECO:0007669"/>
    <property type="project" value="UniProtKB-UniRule"/>
</dbReference>
<organism evidence="8 9">
    <name type="scientific">Argiope bruennichi</name>
    <name type="common">Wasp spider</name>
    <name type="synonym">Aranea bruennichi</name>
    <dbReference type="NCBI Taxonomy" id="94029"/>
    <lineage>
        <taxon>Eukaryota</taxon>
        <taxon>Metazoa</taxon>
        <taxon>Ecdysozoa</taxon>
        <taxon>Arthropoda</taxon>
        <taxon>Chelicerata</taxon>
        <taxon>Arachnida</taxon>
        <taxon>Araneae</taxon>
        <taxon>Araneomorphae</taxon>
        <taxon>Entelegynae</taxon>
        <taxon>Araneoidea</taxon>
        <taxon>Araneidae</taxon>
        <taxon>Argiope</taxon>
    </lineage>
</organism>
<comment type="subcellular location">
    <subcellularLocation>
        <location evidence="1">Cytoplasm</location>
    </subcellularLocation>
</comment>
<keyword evidence="2 7" id="KW-0963">Cytoplasm</keyword>
<proteinExistence type="inferred from homology"/>
<gene>
    <name evidence="8" type="ORF">HNY73_007538</name>
</gene>
<keyword evidence="4 7" id="KW-0508">mRNA splicing</keyword>
<accession>A0A8T0FJ95</accession>
<keyword evidence="3 7" id="KW-0507">mRNA processing</keyword>
<dbReference type="OrthoDB" id="428895at2759"/>
<dbReference type="EMBL" id="JABXBU010000012">
    <property type="protein sequence ID" value="KAF8789609.1"/>
    <property type="molecule type" value="Genomic_DNA"/>
</dbReference>
<evidence type="ECO:0000256" key="6">
    <source>
        <dbReference type="ARBA" id="ARBA00047179"/>
    </source>
</evidence>
<comment type="subunit">
    <text evidence="7">Part of the core SMN complex.</text>
</comment>
<dbReference type="PIRSF" id="PIRSF038038">
    <property type="entry name" value="SMN_Gemin2"/>
    <property type="match status" value="1"/>
</dbReference>
<sequence>MERKLTKKAFVIGEKPENFDMNVPPVTGYDYLYRVRIESRNCPKVVVSDIDKTKFLNRQTVTIDEGNGFISARPGFAPNPEWKELQLETFNSYKQKMSEDRACLKQKFPRKAFPKIKFNQKWCLYCLGTEKHDLIYGRAEEPEESDGTSCIAISKEIRVSDFPYPPLLSIILYLNQGQIVKLLSYHIEWLEKIGFSHLQGEWLYALLVALEKPLDPDTCALLRSLSRHCSKLRNELPTPDHEFVQALNLLLLIVAHCFDQKDMSDDFISANRM</sequence>
<dbReference type="PANTHER" id="PTHR12794">
    <property type="entry name" value="GEMIN2"/>
    <property type="match status" value="1"/>
</dbReference>
<dbReference type="GO" id="GO:0032797">
    <property type="term" value="C:SMN complex"/>
    <property type="evidence" value="ECO:0007669"/>
    <property type="project" value="UniProtKB-UniRule"/>
</dbReference>
<evidence type="ECO:0000256" key="1">
    <source>
        <dbReference type="ARBA" id="ARBA00004496"/>
    </source>
</evidence>
<dbReference type="GO" id="GO:0000245">
    <property type="term" value="P:spliceosomal complex assembly"/>
    <property type="evidence" value="ECO:0007669"/>
    <property type="project" value="UniProtKB-UniRule"/>
</dbReference>
<name>A0A8T0FJ95_ARGBR</name>
<keyword evidence="9" id="KW-1185">Reference proteome</keyword>
<dbReference type="GO" id="GO:0000387">
    <property type="term" value="P:spliceosomal snRNP assembly"/>
    <property type="evidence" value="ECO:0007669"/>
    <property type="project" value="UniProtKB-UniRule"/>
</dbReference>
<dbReference type="Gene3D" id="1.20.58.1070">
    <property type="match status" value="1"/>
</dbReference>
<comment type="similarity">
    <text evidence="5 7">Belongs to the gemin-2 family.</text>
</comment>
<evidence type="ECO:0000256" key="2">
    <source>
        <dbReference type="ARBA" id="ARBA00022490"/>
    </source>
</evidence>
<evidence type="ECO:0000256" key="3">
    <source>
        <dbReference type="ARBA" id="ARBA00022664"/>
    </source>
</evidence>
<evidence type="ECO:0000256" key="7">
    <source>
        <dbReference type="PIRNR" id="PIRNR038038"/>
    </source>
</evidence>
<dbReference type="InterPro" id="IPR017364">
    <property type="entry name" value="GEMIN2"/>
</dbReference>
<reference evidence="8" key="1">
    <citation type="journal article" date="2020" name="bioRxiv">
        <title>Chromosome-level reference genome of the European wasp spider Argiope bruennichi: a resource for studies on range expansion and evolutionary adaptation.</title>
        <authorList>
            <person name="Sheffer M.M."/>
            <person name="Hoppe A."/>
            <person name="Krehenwinkel H."/>
            <person name="Uhl G."/>
            <person name="Kuss A.W."/>
            <person name="Jensen L."/>
            <person name="Jensen C."/>
            <person name="Gillespie R.G."/>
            <person name="Hoff K.J."/>
            <person name="Prost S."/>
        </authorList>
    </citation>
    <scope>NUCLEOTIDE SEQUENCE</scope>
</reference>
<dbReference type="OMA" id="PHKCLLP"/>
<dbReference type="PANTHER" id="PTHR12794:SF0">
    <property type="entry name" value="GEM-ASSOCIATED PROTEIN 2"/>
    <property type="match status" value="1"/>
</dbReference>
<reference evidence="8" key="2">
    <citation type="submission" date="2020-06" db="EMBL/GenBank/DDBJ databases">
        <authorList>
            <person name="Sheffer M."/>
        </authorList>
    </citation>
    <scope>NUCLEOTIDE SEQUENCE</scope>
</reference>
<evidence type="ECO:0000313" key="8">
    <source>
        <dbReference type="EMBL" id="KAF8789609.1"/>
    </source>
</evidence>
<dbReference type="Pfam" id="PF04938">
    <property type="entry name" value="SIP1"/>
    <property type="match status" value="1"/>
</dbReference>
<protein>
    <recommendedName>
        <fullName evidence="6 7">Gem-associated protein 2</fullName>
    </recommendedName>
</protein>
<evidence type="ECO:0000256" key="5">
    <source>
        <dbReference type="ARBA" id="ARBA00025758"/>
    </source>
</evidence>
<dbReference type="AlphaFoldDB" id="A0A8T0FJ95"/>